<accession>A0A6J4QIS3</accession>
<dbReference type="PROSITE" id="PS51201">
    <property type="entry name" value="RCK_N"/>
    <property type="match status" value="1"/>
</dbReference>
<dbReference type="SUPFAM" id="SSF51735">
    <property type="entry name" value="NAD(P)-binding Rossmann-fold domains"/>
    <property type="match status" value="1"/>
</dbReference>
<feature type="domain" description="RCK C-terminal" evidence="2">
    <location>
        <begin position="138"/>
        <end position="222"/>
    </location>
</feature>
<feature type="domain" description="RCK N-terminal" evidence="1">
    <location>
        <begin position="2"/>
        <end position="121"/>
    </location>
</feature>
<dbReference type="InterPro" id="IPR006037">
    <property type="entry name" value="RCK_C"/>
</dbReference>
<dbReference type="Gene3D" id="3.30.70.1450">
    <property type="entry name" value="Regulator of K+ conductance, C-terminal domain"/>
    <property type="match status" value="1"/>
</dbReference>
<dbReference type="GO" id="GO:0006813">
    <property type="term" value="P:potassium ion transport"/>
    <property type="evidence" value="ECO:0007669"/>
    <property type="project" value="InterPro"/>
</dbReference>
<name>A0A6J4QIS3_9ACTN</name>
<evidence type="ECO:0000259" key="1">
    <source>
        <dbReference type="PROSITE" id="PS51201"/>
    </source>
</evidence>
<dbReference type="PROSITE" id="PS51202">
    <property type="entry name" value="RCK_C"/>
    <property type="match status" value="1"/>
</dbReference>
<dbReference type="Gene3D" id="3.40.50.720">
    <property type="entry name" value="NAD(P)-binding Rossmann-like Domain"/>
    <property type="match status" value="1"/>
</dbReference>
<dbReference type="Pfam" id="PF02254">
    <property type="entry name" value="TrkA_N"/>
    <property type="match status" value="1"/>
</dbReference>
<proteinExistence type="predicted"/>
<reference evidence="3" key="1">
    <citation type="submission" date="2020-02" db="EMBL/GenBank/DDBJ databases">
        <authorList>
            <person name="Meier V. D."/>
        </authorList>
    </citation>
    <scope>NUCLEOTIDE SEQUENCE</scope>
    <source>
        <strain evidence="3">AVDCRST_MAG02</strain>
    </source>
</reference>
<organism evidence="3">
    <name type="scientific">uncultured Rubrobacteraceae bacterium</name>
    <dbReference type="NCBI Taxonomy" id="349277"/>
    <lineage>
        <taxon>Bacteria</taxon>
        <taxon>Bacillati</taxon>
        <taxon>Actinomycetota</taxon>
        <taxon>Rubrobacteria</taxon>
        <taxon>Rubrobacterales</taxon>
        <taxon>Rubrobacteraceae</taxon>
        <taxon>environmental samples</taxon>
    </lineage>
</organism>
<dbReference type="InterPro" id="IPR036291">
    <property type="entry name" value="NAD(P)-bd_dom_sf"/>
</dbReference>
<protein>
    <submittedName>
        <fullName evidence="3">Trk system potassium uptake protein TrkA</fullName>
    </submittedName>
</protein>
<dbReference type="EMBL" id="CADCVH010000010">
    <property type="protein sequence ID" value="CAA9445781.1"/>
    <property type="molecule type" value="Genomic_DNA"/>
</dbReference>
<evidence type="ECO:0000259" key="2">
    <source>
        <dbReference type="PROSITE" id="PS51202"/>
    </source>
</evidence>
<dbReference type="InterPro" id="IPR050721">
    <property type="entry name" value="Trk_Ktr_HKT_K-transport"/>
</dbReference>
<dbReference type="SUPFAM" id="SSF116726">
    <property type="entry name" value="TrkA C-terminal domain-like"/>
    <property type="match status" value="1"/>
</dbReference>
<dbReference type="InterPro" id="IPR036721">
    <property type="entry name" value="RCK_C_sf"/>
</dbReference>
<sequence length="227" mass="24092">MSHQFLVVGLGRLGIAMVGTLDSLGHEVLAVDAKEGLIQALANDMPNVHFVAADATDEDVLLGLNVQDFDAAAVVIGENHVEAGILTTANLKEIGLPLIVARATSKLHARVLERVGADRIIQPELEMGEQAARVLASPGMLDYVDLGENEALIEARVPSQWVDKSLAELALSRSLGLTVVALKPREGEGKLPRGDTVLREGDVIVVGGTKKRLDASPLSGRPPGRRR</sequence>
<dbReference type="AlphaFoldDB" id="A0A6J4QIS3"/>
<dbReference type="InterPro" id="IPR003148">
    <property type="entry name" value="RCK_N"/>
</dbReference>
<dbReference type="PANTHER" id="PTHR43833">
    <property type="entry name" value="POTASSIUM CHANNEL PROTEIN 2-RELATED-RELATED"/>
    <property type="match status" value="1"/>
</dbReference>
<dbReference type="GO" id="GO:0008324">
    <property type="term" value="F:monoatomic cation transmembrane transporter activity"/>
    <property type="evidence" value="ECO:0007669"/>
    <property type="project" value="InterPro"/>
</dbReference>
<evidence type="ECO:0000313" key="3">
    <source>
        <dbReference type="EMBL" id="CAA9445781.1"/>
    </source>
</evidence>
<dbReference type="PANTHER" id="PTHR43833:SF7">
    <property type="entry name" value="KTR SYSTEM POTASSIUM UPTAKE PROTEIN C"/>
    <property type="match status" value="1"/>
</dbReference>
<dbReference type="Pfam" id="PF02080">
    <property type="entry name" value="TrkA_C"/>
    <property type="match status" value="1"/>
</dbReference>
<gene>
    <name evidence="3" type="ORF">AVDCRST_MAG02-426</name>
</gene>